<gene>
    <name evidence="1" type="ORF">SBF1_2560004</name>
</gene>
<sequence length="66" mass="7726">MQKVRFSRKDEGEYKNQIKRQVGKNIYFGKCKFEIQRKYYRNHQADIKKTGGQIGQGFSAAHSLVS</sequence>
<dbReference type="EMBL" id="OMOF01000175">
    <property type="protein sequence ID" value="SPF41730.1"/>
    <property type="molecule type" value="Genomic_DNA"/>
</dbReference>
<evidence type="ECO:0000313" key="2">
    <source>
        <dbReference type="Proteomes" id="UP000238916"/>
    </source>
</evidence>
<accession>A0A2U3KQ46</accession>
<organism evidence="1 2">
    <name type="scientific">Candidatus Desulfosporosinus infrequens</name>
    <dbReference type="NCBI Taxonomy" id="2043169"/>
    <lineage>
        <taxon>Bacteria</taxon>
        <taxon>Bacillati</taxon>
        <taxon>Bacillota</taxon>
        <taxon>Clostridia</taxon>
        <taxon>Eubacteriales</taxon>
        <taxon>Desulfitobacteriaceae</taxon>
        <taxon>Desulfosporosinus</taxon>
    </lineage>
</organism>
<evidence type="ECO:0000313" key="1">
    <source>
        <dbReference type="EMBL" id="SPF41730.1"/>
    </source>
</evidence>
<dbReference type="Proteomes" id="UP000238916">
    <property type="component" value="Unassembled WGS sequence"/>
</dbReference>
<name>A0A2U3KQ46_9FIRM</name>
<dbReference type="AlphaFoldDB" id="A0A2U3KQ46"/>
<proteinExistence type="predicted"/>
<reference evidence="2" key="1">
    <citation type="submission" date="2018-02" db="EMBL/GenBank/DDBJ databases">
        <authorList>
            <person name="Hausmann B."/>
        </authorList>
    </citation>
    <scope>NUCLEOTIDE SEQUENCE [LARGE SCALE GENOMIC DNA]</scope>
    <source>
        <strain evidence="2">Peat soil MAG SbF1</strain>
    </source>
</reference>
<protein>
    <submittedName>
        <fullName evidence="1">Uncharacterized protein</fullName>
    </submittedName>
</protein>